<name>A0A8B7N5C4_HYAAZ</name>
<dbReference type="InterPro" id="IPR016642">
    <property type="entry name" value="26S_Psome_Rpn2"/>
</dbReference>
<evidence type="ECO:0000256" key="1">
    <source>
        <dbReference type="ARBA" id="ARBA00006308"/>
    </source>
</evidence>
<feature type="compositionally biased region" description="Basic and acidic residues" evidence="6">
    <location>
        <begin position="880"/>
        <end position="894"/>
    </location>
</feature>
<dbReference type="FunFam" id="1.25.10.10:FF:000017">
    <property type="entry name" value="26S proteasome non-ATPase regulatory subunit 1"/>
    <property type="match status" value="1"/>
</dbReference>
<feature type="compositionally biased region" description="Basic and acidic residues" evidence="6">
    <location>
        <begin position="286"/>
        <end position="295"/>
    </location>
</feature>
<feature type="compositionally biased region" description="Acidic residues" evidence="6">
    <location>
        <begin position="1020"/>
        <end position="1036"/>
    </location>
</feature>
<dbReference type="Pfam" id="PF13646">
    <property type="entry name" value="HEAT_2"/>
    <property type="match status" value="1"/>
</dbReference>
<evidence type="ECO:0000259" key="9">
    <source>
        <dbReference type="Pfam" id="PF21505"/>
    </source>
</evidence>
<evidence type="ECO:0000256" key="7">
    <source>
        <dbReference type="SAM" id="Phobius"/>
    </source>
</evidence>
<keyword evidence="3" id="KW-0677">Repeat</keyword>
<evidence type="ECO:0000256" key="4">
    <source>
        <dbReference type="ARBA" id="ARBA00022942"/>
    </source>
</evidence>
<evidence type="ECO:0000256" key="6">
    <source>
        <dbReference type="SAM" id="MobiDB-lite"/>
    </source>
</evidence>
<dbReference type="RefSeq" id="XP_018008518.1">
    <property type="nucleotide sequence ID" value="XM_018153029.2"/>
</dbReference>
<reference evidence="11" key="1">
    <citation type="submission" date="2025-08" db="UniProtKB">
        <authorList>
            <consortium name="RefSeq"/>
        </authorList>
    </citation>
    <scope>IDENTIFICATION</scope>
    <source>
        <tissue evidence="11">Whole organism</tissue>
    </source>
</reference>
<feature type="compositionally biased region" description="Basic and acidic residues" evidence="6">
    <location>
        <begin position="902"/>
        <end position="955"/>
    </location>
</feature>
<evidence type="ECO:0000259" key="8">
    <source>
        <dbReference type="Pfam" id="PF18004"/>
    </source>
</evidence>
<dbReference type="Pfam" id="PF18004">
    <property type="entry name" value="RPN2_C"/>
    <property type="match status" value="1"/>
</dbReference>
<dbReference type="GO" id="GO:0008540">
    <property type="term" value="C:proteasome regulatory particle, base subcomplex"/>
    <property type="evidence" value="ECO:0007669"/>
    <property type="project" value="UniProtKB-UniRule"/>
</dbReference>
<organism evidence="10 11">
    <name type="scientific">Hyalella azteca</name>
    <name type="common">Amphipod</name>
    <dbReference type="NCBI Taxonomy" id="294128"/>
    <lineage>
        <taxon>Eukaryota</taxon>
        <taxon>Metazoa</taxon>
        <taxon>Ecdysozoa</taxon>
        <taxon>Arthropoda</taxon>
        <taxon>Crustacea</taxon>
        <taxon>Multicrustacea</taxon>
        <taxon>Malacostraca</taxon>
        <taxon>Eumalacostraca</taxon>
        <taxon>Peracarida</taxon>
        <taxon>Amphipoda</taxon>
        <taxon>Senticaudata</taxon>
        <taxon>Talitrida</taxon>
        <taxon>Talitroidea</taxon>
        <taxon>Hyalellidae</taxon>
        <taxon>Hyalella</taxon>
    </lineage>
</organism>
<comment type="function">
    <text evidence="5">Component of the 26S proteasome, a multiprotein complex involved in the ATP-dependent degradation of ubiquitinated proteins. This complex plays a key role in the maintenance of protein homeostasis by removing misfolded or damaged proteins, which could impair cellular functions, and by removing proteins whose functions are no longer required. Therefore, the proteasome participates in numerous cellular processes, including cell cycle progression, apoptosis, or DNA damage repair.</text>
</comment>
<comment type="subunit">
    <text evidence="5">Component of the 19S proteasome regulatory particle complex. The 26S proteasome consists of a 20S core particle (CP) and two 19S regulatory subunits (RP).</text>
</comment>
<protein>
    <recommendedName>
        <fullName evidence="2 5">26S proteasome non-ATPase regulatory subunit 1</fullName>
    </recommendedName>
</protein>
<sequence length="1036" mass="115970">MMGCITSAAGILALLDEPEAELQVFALERLNEIIDVFWPEIADSVQKIEALQENETFAKRELAALVVSKVYFHLGSYLDSLNFALRSGSLLSKDPNTLYIDTIKVNAIDHYVGLRRDAEKMDPRLEALLNGLFEHSLQEHQYRHALGIAIETQRMDWFSQAIAASDDRVGSMQYSYRMAMQYVEQKLFRDTVLEELVRLYQKDTHRPDYVNMCQCLIHLDRPSHIATILDSLIKDDSLKTAAMDNELMAYQIGFDLYESATQDLLCQIHRELCATAPVPSLIKAMQHQEPRKGKDGDDDGEDKKEDEEEEAMEAENLASKDEAEGDVALPEEEKLSDKVDTASADLKLLEDLSPEEKIHQSRCEKMSQILSGEATIQQHLQFLISNNHSDLLILRHTKDAVRASVCHTATVIANGFMHCGTTSDQFLRENLDWLSRATNWAKMTATASLGVIHRGHEKEALTLMQAYLPRESNSPGYVESGSLYALGLIHANHGGAIIDYLLTQTKETNSEVVRHGGCLGLGLAALGTQRVDIYEQLHKCLLTDDAVTGEGAGLAMGLVMMGSNHTRVIREMVEHARETSHEKITRGLAEGIAIAMYGQQDQAEDLITELLADKNAILRRCGMYTIAMAYCGTASTSAMRRLLHVAVSDVDNDVRRAAVEALGFLLFRSPDQVPSMVSLLSESYNPHVRYGAAMALGIACSGTGHKEALNYLEPLTNDPVNFVRQGALLASALVLIQQTEVTCTKVKDFRQLYAKVVADKHEDSIAKFGAILAQGIIDAGGRNMTISLQSRTGHTNMTSVVGMFVFTQFWYWFPLAHFLSMAFTPTCLIGLNHELKMPKMNFVSNAKPSMFGYPAPLEEKKKEIAEKVTAVLSITAKAKKKDDERKRKEHKEEKMDVDEDAKDDKEPKEKTDKKETKEKDNKGKKKEKETKDKDAKEIKGEISKKESEEKKKEEPSMDILNNPARVMKQQLRVMRIPDNCRYQPVKDVGIGGIILMRDSTPDTRQELVQPVPAMGPKTEDENEPEPPEPFEYIDED</sequence>
<feature type="region of interest" description="Disordered" evidence="6">
    <location>
        <begin position="283"/>
        <end position="340"/>
    </location>
</feature>
<proteinExistence type="inferred from homology"/>
<dbReference type="GO" id="GO:0030234">
    <property type="term" value="F:enzyme regulator activity"/>
    <property type="evidence" value="ECO:0007669"/>
    <property type="project" value="UniProtKB-UniRule"/>
</dbReference>
<dbReference type="PIRSF" id="PIRSF015947">
    <property type="entry name" value="26S_Psome_Rpn2"/>
    <property type="match status" value="1"/>
</dbReference>
<accession>A0A8B7N5C4</accession>
<keyword evidence="7" id="KW-0472">Membrane</keyword>
<feature type="compositionally biased region" description="Acidic residues" evidence="6">
    <location>
        <begin position="296"/>
        <end position="313"/>
    </location>
</feature>
<evidence type="ECO:0000256" key="5">
    <source>
        <dbReference type="PIRNR" id="PIRNR015947"/>
    </source>
</evidence>
<dbReference type="Pfam" id="PF01851">
    <property type="entry name" value="PC_rep"/>
    <property type="match status" value="2"/>
</dbReference>
<dbReference type="KEGG" id="hazt:108666202"/>
<feature type="region of interest" description="Disordered" evidence="6">
    <location>
        <begin position="1000"/>
        <end position="1036"/>
    </location>
</feature>
<keyword evidence="4 5" id="KW-0647">Proteasome</keyword>
<dbReference type="InterPro" id="IPR002015">
    <property type="entry name" value="Proteasome/cyclosome_rpt"/>
</dbReference>
<dbReference type="GO" id="GO:0043161">
    <property type="term" value="P:proteasome-mediated ubiquitin-dependent protein catabolic process"/>
    <property type="evidence" value="ECO:0007669"/>
    <property type="project" value="TreeGrafter"/>
</dbReference>
<dbReference type="AlphaFoldDB" id="A0A8B7N5C4"/>
<dbReference type="GO" id="GO:0034515">
    <property type="term" value="C:proteasome storage granule"/>
    <property type="evidence" value="ECO:0007669"/>
    <property type="project" value="TreeGrafter"/>
</dbReference>
<dbReference type="SUPFAM" id="SSF48371">
    <property type="entry name" value="ARM repeat"/>
    <property type="match status" value="1"/>
</dbReference>
<dbReference type="PANTHER" id="PTHR10943">
    <property type="entry name" value="26S PROTEASOME NON-ATPASE REGULATORY SUBUNIT"/>
    <property type="match status" value="1"/>
</dbReference>
<dbReference type="Pfam" id="PF21505">
    <property type="entry name" value="RPN2_N"/>
    <property type="match status" value="1"/>
</dbReference>
<evidence type="ECO:0000313" key="10">
    <source>
        <dbReference type="Proteomes" id="UP000694843"/>
    </source>
</evidence>
<dbReference type="OrthoDB" id="261572at2759"/>
<feature type="transmembrane region" description="Helical" evidence="7">
    <location>
        <begin position="809"/>
        <end position="831"/>
    </location>
</feature>
<dbReference type="InterPro" id="IPR040623">
    <property type="entry name" value="RPN2_C"/>
</dbReference>
<feature type="region of interest" description="Disordered" evidence="6">
    <location>
        <begin position="876"/>
        <end position="964"/>
    </location>
</feature>
<feature type="compositionally biased region" description="Basic and acidic residues" evidence="6">
    <location>
        <begin position="331"/>
        <end position="340"/>
    </location>
</feature>
<dbReference type="GO" id="GO:0005634">
    <property type="term" value="C:nucleus"/>
    <property type="evidence" value="ECO:0007669"/>
    <property type="project" value="TreeGrafter"/>
</dbReference>
<dbReference type="InterPro" id="IPR048570">
    <property type="entry name" value="PSMD1_RPN2_N"/>
</dbReference>
<keyword evidence="7" id="KW-0812">Transmembrane</keyword>
<evidence type="ECO:0000313" key="11">
    <source>
        <dbReference type="RefSeq" id="XP_018008518.1"/>
    </source>
</evidence>
<dbReference type="GO" id="GO:0042176">
    <property type="term" value="P:regulation of protein catabolic process"/>
    <property type="evidence" value="ECO:0007669"/>
    <property type="project" value="UniProtKB-UniRule"/>
</dbReference>
<dbReference type="CTD" id="6185"/>
<comment type="similarity">
    <text evidence="1 5">Belongs to the proteasome subunit S1 family.</text>
</comment>
<dbReference type="OMA" id="IMFGRQE"/>
<feature type="domain" description="26S proteasome non-ATPase regulatory subunit 1/RPN2 N-terminal" evidence="9">
    <location>
        <begin position="6"/>
        <end position="276"/>
    </location>
</feature>
<dbReference type="InterPro" id="IPR016024">
    <property type="entry name" value="ARM-type_fold"/>
</dbReference>
<feature type="domain" description="26S proteasome regulatory subunit RPN2 C-terminal" evidence="8">
    <location>
        <begin position="826"/>
        <end position="1008"/>
    </location>
</feature>
<dbReference type="InterPro" id="IPR011989">
    <property type="entry name" value="ARM-like"/>
</dbReference>
<evidence type="ECO:0000256" key="2">
    <source>
        <dbReference type="ARBA" id="ARBA00014929"/>
    </source>
</evidence>
<gene>
    <name evidence="11" type="primary">LOC108666202</name>
</gene>
<evidence type="ECO:0000256" key="3">
    <source>
        <dbReference type="ARBA" id="ARBA00022737"/>
    </source>
</evidence>
<dbReference type="PANTHER" id="PTHR10943:SF2">
    <property type="entry name" value="26S PROTEASOME NON-ATPASE REGULATORY SUBUNIT 1"/>
    <property type="match status" value="1"/>
</dbReference>
<keyword evidence="7" id="KW-1133">Transmembrane helix</keyword>
<dbReference type="GeneID" id="108666202"/>
<keyword evidence="10" id="KW-1185">Reference proteome</keyword>
<dbReference type="Gene3D" id="1.25.10.10">
    <property type="entry name" value="Leucine-rich Repeat Variant"/>
    <property type="match status" value="1"/>
</dbReference>
<dbReference type="Proteomes" id="UP000694843">
    <property type="component" value="Unplaced"/>
</dbReference>